<name>A0A4R6SYK2_9SPHI</name>
<sequence>MHLLSFKIAVRNLLRNKGFTFINLGGFAIGLSACLILFLYVSGEYKFDRYYKNSEHIYEVKVNFNDHSNHIIGTGAQTPDVLAETMRQELSGIKNIAKITWPQKSLIGNNNNSIKVDNRFADPDILKIFTFEFLSGNPEKAFSEPNSIILSETAAKRLFGSTDVLNQVIRFENSADLNVTGIIRDLPDNVSYRFESLVSLNENLGLWPKGPQWGNYSFYTLLTLNDHVNVAEFNPGFRNFLKKHDQNSRNEPFIYPLLANHLNGEFINGQPSGGRFEQVKIFIGLGIGILLIACINFMNLATARSTKRAKEVGIRKTIGATKISLISQYLLESTILVFCSLIIAIILVEITLPTLNSLISMQLKLGSLSALNWAWIILTAGITGILSGSYPAFYLSAFEPVQTLKNNIKSGSSFSINFRKALVIVQFGFAVFLITGTIIIYKQLQHIKNRPTGYDNHALIQMPQEGALLQKYDLFKTKLLVTGAVTSICQTSGSIALQNSSTQGVEWPGMSELDKTIGFNQIFTGTDFVKTTGVKLISGRDFQENSVSDNTSILLNHTAIKQMNLKDPIGKLILFQGIKRTVVGVFEDIIWGNPSRQEMPMVIAYGKFNTEVITMRLNSSGNIADQMETIRKISKEINPAYPVDIKFVDELYQSKLDQERVLSILSNLFSGLSIFISCLGLLGLSAYSAELRTKEIGIRKVLGASTKSLIQLLSFEFIKMVLLAILIALPVTYILMNIWLSKFDFHIAINWFILILSSLFTLVIAFLTVSQQAYKAATANPAEAIKSE</sequence>
<dbReference type="InterPro" id="IPR025857">
    <property type="entry name" value="MacB_PCD"/>
</dbReference>
<feature type="transmembrane region" description="Helical" evidence="6">
    <location>
        <begin position="709"/>
        <end position="736"/>
    </location>
</feature>
<protein>
    <submittedName>
        <fullName evidence="9">ABC-type antimicrobial peptide transport system permease subunit</fullName>
    </submittedName>
</protein>
<evidence type="ECO:0000256" key="2">
    <source>
        <dbReference type="ARBA" id="ARBA00022475"/>
    </source>
</evidence>
<reference evidence="9 10" key="1">
    <citation type="submission" date="2019-03" db="EMBL/GenBank/DDBJ databases">
        <title>Genomic Encyclopedia of Archaeal and Bacterial Type Strains, Phase II (KMG-II): from individual species to whole genera.</title>
        <authorList>
            <person name="Goeker M."/>
        </authorList>
    </citation>
    <scope>NUCLEOTIDE SEQUENCE [LARGE SCALE GENOMIC DNA]</scope>
    <source>
        <strain evidence="9 10">DSM 19035</strain>
    </source>
</reference>
<organism evidence="9 10">
    <name type="scientific">Pedobacter metabolipauper</name>
    <dbReference type="NCBI Taxonomy" id="425513"/>
    <lineage>
        <taxon>Bacteria</taxon>
        <taxon>Pseudomonadati</taxon>
        <taxon>Bacteroidota</taxon>
        <taxon>Sphingobacteriia</taxon>
        <taxon>Sphingobacteriales</taxon>
        <taxon>Sphingobacteriaceae</taxon>
        <taxon>Pedobacter</taxon>
    </lineage>
</organism>
<keyword evidence="2" id="KW-1003">Cell membrane</keyword>
<feature type="transmembrane region" description="Helical" evidence="6">
    <location>
        <begin position="329"/>
        <end position="352"/>
    </location>
</feature>
<evidence type="ECO:0000259" key="7">
    <source>
        <dbReference type="Pfam" id="PF02687"/>
    </source>
</evidence>
<accession>A0A4R6SYK2</accession>
<feature type="domain" description="ABC3 transporter permease C-terminal" evidence="7">
    <location>
        <begin position="668"/>
        <end position="781"/>
    </location>
</feature>
<dbReference type="PANTHER" id="PTHR30572">
    <property type="entry name" value="MEMBRANE COMPONENT OF TRANSPORTER-RELATED"/>
    <property type="match status" value="1"/>
</dbReference>
<feature type="transmembrane region" description="Helical" evidence="6">
    <location>
        <begin position="748"/>
        <end position="769"/>
    </location>
</feature>
<dbReference type="PANTHER" id="PTHR30572:SF18">
    <property type="entry name" value="ABC-TYPE MACROLIDE FAMILY EXPORT SYSTEM PERMEASE COMPONENT 2"/>
    <property type="match status" value="1"/>
</dbReference>
<dbReference type="AlphaFoldDB" id="A0A4R6SYK2"/>
<dbReference type="Proteomes" id="UP000295620">
    <property type="component" value="Unassembled WGS sequence"/>
</dbReference>
<feature type="transmembrane region" description="Helical" evidence="6">
    <location>
        <begin position="281"/>
        <end position="301"/>
    </location>
</feature>
<dbReference type="GO" id="GO:0022857">
    <property type="term" value="F:transmembrane transporter activity"/>
    <property type="evidence" value="ECO:0007669"/>
    <property type="project" value="TreeGrafter"/>
</dbReference>
<feature type="domain" description="MacB-like periplasmic core" evidence="8">
    <location>
        <begin position="20"/>
        <end position="232"/>
    </location>
</feature>
<dbReference type="OrthoDB" id="1451596at2"/>
<keyword evidence="3 6" id="KW-0812">Transmembrane</keyword>
<gene>
    <name evidence="9" type="ORF">ATK78_0199</name>
</gene>
<evidence type="ECO:0000313" key="9">
    <source>
        <dbReference type="EMBL" id="TDQ11085.1"/>
    </source>
</evidence>
<dbReference type="RefSeq" id="WP_133574190.1">
    <property type="nucleotide sequence ID" value="NZ_SNYC01000003.1"/>
</dbReference>
<dbReference type="EMBL" id="SNYC01000003">
    <property type="protein sequence ID" value="TDQ11085.1"/>
    <property type="molecule type" value="Genomic_DNA"/>
</dbReference>
<dbReference type="PROSITE" id="PS51257">
    <property type="entry name" value="PROKAR_LIPOPROTEIN"/>
    <property type="match status" value="1"/>
</dbReference>
<evidence type="ECO:0000256" key="3">
    <source>
        <dbReference type="ARBA" id="ARBA00022692"/>
    </source>
</evidence>
<dbReference type="Pfam" id="PF12704">
    <property type="entry name" value="MacB_PCD"/>
    <property type="match status" value="1"/>
</dbReference>
<keyword evidence="4 6" id="KW-1133">Transmembrane helix</keyword>
<comment type="caution">
    <text evidence="9">The sequence shown here is derived from an EMBL/GenBank/DDBJ whole genome shotgun (WGS) entry which is preliminary data.</text>
</comment>
<proteinExistence type="predicted"/>
<evidence type="ECO:0000256" key="6">
    <source>
        <dbReference type="SAM" id="Phobius"/>
    </source>
</evidence>
<feature type="transmembrane region" description="Helical" evidence="6">
    <location>
        <begin position="21"/>
        <end position="41"/>
    </location>
</feature>
<evidence type="ECO:0000256" key="5">
    <source>
        <dbReference type="ARBA" id="ARBA00023136"/>
    </source>
</evidence>
<feature type="transmembrane region" description="Helical" evidence="6">
    <location>
        <begin position="372"/>
        <end position="397"/>
    </location>
</feature>
<evidence type="ECO:0000256" key="4">
    <source>
        <dbReference type="ARBA" id="ARBA00022989"/>
    </source>
</evidence>
<evidence type="ECO:0000259" key="8">
    <source>
        <dbReference type="Pfam" id="PF12704"/>
    </source>
</evidence>
<keyword evidence="5 6" id="KW-0472">Membrane</keyword>
<evidence type="ECO:0000313" key="10">
    <source>
        <dbReference type="Proteomes" id="UP000295620"/>
    </source>
</evidence>
<dbReference type="InterPro" id="IPR003838">
    <property type="entry name" value="ABC3_permease_C"/>
</dbReference>
<dbReference type="GO" id="GO:0005886">
    <property type="term" value="C:plasma membrane"/>
    <property type="evidence" value="ECO:0007669"/>
    <property type="project" value="UniProtKB-SubCell"/>
</dbReference>
<feature type="domain" description="ABC3 transporter permease C-terminal" evidence="7">
    <location>
        <begin position="285"/>
        <end position="394"/>
    </location>
</feature>
<comment type="subcellular location">
    <subcellularLocation>
        <location evidence="1">Cell membrane</location>
        <topology evidence="1">Multi-pass membrane protein</topology>
    </subcellularLocation>
</comment>
<feature type="transmembrane region" description="Helical" evidence="6">
    <location>
        <begin position="668"/>
        <end position="689"/>
    </location>
</feature>
<feature type="transmembrane region" description="Helical" evidence="6">
    <location>
        <begin position="418"/>
        <end position="441"/>
    </location>
</feature>
<keyword evidence="10" id="KW-1185">Reference proteome</keyword>
<dbReference type="InterPro" id="IPR050250">
    <property type="entry name" value="Macrolide_Exporter_MacB"/>
</dbReference>
<dbReference type="Pfam" id="PF02687">
    <property type="entry name" value="FtsX"/>
    <property type="match status" value="2"/>
</dbReference>
<evidence type="ECO:0000256" key="1">
    <source>
        <dbReference type="ARBA" id="ARBA00004651"/>
    </source>
</evidence>